<name>A0ABP1RJP8_9HEXA</name>
<evidence type="ECO:0000256" key="3">
    <source>
        <dbReference type="ARBA" id="ARBA00011914"/>
    </source>
</evidence>
<dbReference type="InterPro" id="IPR019410">
    <property type="entry name" value="Methyltransf_16"/>
</dbReference>
<gene>
    <name evidence="9" type="ORF">ODALV1_LOCUS22995</name>
</gene>
<evidence type="ECO:0000313" key="9">
    <source>
        <dbReference type="EMBL" id="CAL8129231.1"/>
    </source>
</evidence>
<keyword evidence="5" id="KW-0963">Cytoplasm</keyword>
<dbReference type="CDD" id="cd02440">
    <property type="entry name" value="AdoMet_MTases"/>
    <property type="match status" value="1"/>
</dbReference>
<sequence length="341" mass="39039">MNVSMDCDNGNISQPLARRRWGLLQQAILKKTLPEAVGNSASKRVFQRFSDIVNWTYSDSTSGVLNIAVQTDLKAIESPNFQQENSKNQLLKGICKEEIDHKPIQDHNQNVLAPFPVYFFQLYPSKAASEKQLDIKNLTKTLDLTGQLCIWPAEQILCYWVLKNQSFFEGKRVIEIGGGFHCLGGLAVAKYTSADYVVLTDGDEENVEQINRSLQLNNIAERKCVAKLLRWEERKDKSEFEGKFDIVIAADVVYHQSYFDCLLKTVSFLLKPNGRFLLFNPRRNGILHEFVGLAKCMKNFSNVKFTEDYDMAVTKVAEDLSRNDSSFNREWHYPIQVLFSK</sequence>
<evidence type="ECO:0000256" key="8">
    <source>
        <dbReference type="ARBA" id="ARBA00023242"/>
    </source>
</evidence>
<evidence type="ECO:0000256" key="4">
    <source>
        <dbReference type="ARBA" id="ARBA00020594"/>
    </source>
</evidence>
<dbReference type="InterPro" id="IPR029063">
    <property type="entry name" value="SAM-dependent_MTases_sf"/>
</dbReference>
<evidence type="ECO:0000256" key="2">
    <source>
        <dbReference type="ARBA" id="ARBA00004496"/>
    </source>
</evidence>
<evidence type="ECO:0000313" key="10">
    <source>
        <dbReference type="Proteomes" id="UP001642540"/>
    </source>
</evidence>
<dbReference type="PANTHER" id="PTHR13539:SF3">
    <property type="entry name" value="CALMODULIN-LYSINE N-METHYLTRANSFERASE"/>
    <property type="match status" value="1"/>
</dbReference>
<reference evidence="9 10" key="1">
    <citation type="submission" date="2024-08" db="EMBL/GenBank/DDBJ databases">
        <authorList>
            <person name="Cucini C."/>
            <person name="Frati F."/>
        </authorList>
    </citation>
    <scope>NUCLEOTIDE SEQUENCE [LARGE SCALE GENOMIC DNA]</scope>
</reference>
<comment type="subcellular location">
    <subcellularLocation>
        <location evidence="2">Cytoplasm</location>
    </subcellularLocation>
    <subcellularLocation>
        <location evidence="1">Nucleus</location>
    </subcellularLocation>
</comment>
<dbReference type="SUPFAM" id="SSF53335">
    <property type="entry name" value="S-adenosyl-L-methionine-dependent methyltransferases"/>
    <property type="match status" value="1"/>
</dbReference>
<protein>
    <recommendedName>
        <fullName evidence="4">Calmodulin-lysine N-methyltransferase</fullName>
        <ecNumber evidence="3">2.1.1.60</ecNumber>
    </recommendedName>
</protein>
<dbReference type="Gene3D" id="3.40.50.150">
    <property type="entry name" value="Vaccinia Virus protein VP39"/>
    <property type="match status" value="1"/>
</dbReference>
<comment type="caution">
    <text evidence="9">The sequence shown here is derived from an EMBL/GenBank/DDBJ whole genome shotgun (WGS) entry which is preliminary data.</text>
</comment>
<evidence type="ECO:0000256" key="5">
    <source>
        <dbReference type="ARBA" id="ARBA00022490"/>
    </source>
</evidence>
<dbReference type="Proteomes" id="UP001642540">
    <property type="component" value="Unassembled WGS sequence"/>
</dbReference>
<keyword evidence="10" id="KW-1185">Reference proteome</keyword>
<keyword evidence="6" id="KW-0489">Methyltransferase</keyword>
<proteinExistence type="predicted"/>
<organism evidence="9 10">
    <name type="scientific">Orchesella dallaii</name>
    <dbReference type="NCBI Taxonomy" id="48710"/>
    <lineage>
        <taxon>Eukaryota</taxon>
        <taxon>Metazoa</taxon>
        <taxon>Ecdysozoa</taxon>
        <taxon>Arthropoda</taxon>
        <taxon>Hexapoda</taxon>
        <taxon>Collembola</taxon>
        <taxon>Entomobryomorpha</taxon>
        <taxon>Entomobryoidea</taxon>
        <taxon>Orchesellidae</taxon>
        <taxon>Orchesellinae</taxon>
        <taxon>Orchesella</taxon>
    </lineage>
</organism>
<evidence type="ECO:0000256" key="6">
    <source>
        <dbReference type="ARBA" id="ARBA00022603"/>
    </source>
</evidence>
<dbReference type="InterPro" id="IPR025800">
    <property type="entry name" value="CaM-Lys-N-MeTrfase"/>
</dbReference>
<evidence type="ECO:0000256" key="7">
    <source>
        <dbReference type="ARBA" id="ARBA00022679"/>
    </source>
</evidence>
<keyword evidence="8" id="KW-0539">Nucleus</keyword>
<dbReference type="PANTHER" id="PTHR13539">
    <property type="entry name" value="CALMODULIN-LYSINE N-METHYLTRANSFERASE"/>
    <property type="match status" value="1"/>
</dbReference>
<keyword evidence="7" id="KW-0808">Transferase</keyword>
<dbReference type="EC" id="2.1.1.60" evidence="3"/>
<evidence type="ECO:0000256" key="1">
    <source>
        <dbReference type="ARBA" id="ARBA00004123"/>
    </source>
</evidence>
<dbReference type="EMBL" id="CAXLJM020000076">
    <property type="protein sequence ID" value="CAL8129231.1"/>
    <property type="molecule type" value="Genomic_DNA"/>
</dbReference>
<dbReference type="Pfam" id="PF10294">
    <property type="entry name" value="Methyltransf_16"/>
    <property type="match status" value="1"/>
</dbReference>
<accession>A0ABP1RJP8</accession>